<protein>
    <submittedName>
        <fullName evidence="4">LCP family protein</fullName>
    </submittedName>
</protein>
<dbReference type="AlphaFoldDB" id="A0AAE3AKL7"/>
<dbReference type="Gene3D" id="3.40.630.190">
    <property type="entry name" value="LCP protein"/>
    <property type="match status" value="1"/>
</dbReference>
<evidence type="ECO:0000256" key="2">
    <source>
        <dbReference type="SAM" id="Phobius"/>
    </source>
</evidence>
<reference evidence="4" key="1">
    <citation type="submission" date="2021-10" db="EMBL/GenBank/DDBJ databases">
        <title>Anaerobic single-cell dispensing facilitates the cultivation of human gut bacteria.</title>
        <authorList>
            <person name="Afrizal A."/>
        </authorList>
    </citation>
    <scope>NUCLEOTIDE SEQUENCE</scope>
    <source>
        <strain evidence="4">CLA-AA-H250</strain>
    </source>
</reference>
<dbReference type="NCBIfam" id="TIGR00350">
    <property type="entry name" value="lytR_cpsA_psr"/>
    <property type="match status" value="1"/>
</dbReference>
<evidence type="ECO:0000256" key="1">
    <source>
        <dbReference type="ARBA" id="ARBA00006068"/>
    </source>
</evidence>
<comment type="caution">
    <text evidence="4">The sequence shown here is derived from an EMBL/GenBank/DDBJ whole genome shotgun (WGS) entry which is preliminary data.</text>
</comment>
<keyword evidence="2" id="KW-0812">Transmembrane</keyword>
<organism evidence="4 5">
    <name type="scientific">Hominenteromicrobium mulieris</name>
    <dbReference type="NCBI Taxonomy" id="2885357"/>
    <lineage>
        <taxon>Bacteria</taxon>
        <taxon>Bacillati</taxon>
        <taxon>Bacillota</taxon>
        <taxon>Clostridia</taxon>
        <taxon>Eubacteriales</taxon>
        <taxon>Oscillospiraceae</taxon>
        <taxon>Hominenteromicrobium</taxon>
    </lineage>
</organism>
<name>A0AAE3AKL7_9FIRM</name>
<sequence length="361" mass="39721">MAKRKQRRDEFQDISSYSSKQAYKKNQKKKKRTGLKVFLSFICVILVLVGGVMIYASTVLLGDLKTTTITKDKTELGISEETKSEAGITNIALFGVDARDYDGGTFAGRSDAIMVMSIDNVHHKVKLTSIMRDVRVYMGDGSPYDSGYDKLNHAYMYGGPEQAIRAINQNFGLDIQDYVTVNFAAMAKIVDAFGGVNIDLTEDEISEINKNMYALAAESPESMAGDVSTYAPLSAGDGVLLNGDEAVAYGRIRAIDNDNGRVERQQEVLSALLSKASSISKLEYPSIIQQLAPLCETSLTFDKMIGLAQIALTGFDIERLSIPSDVEGYASDYCEGGGWMWTYDTDVAAQHIHEFIYEDEN</sequence>
<feature type="domain" description="Cell envelope-related transcriptional attenuator" evidence="3">
    <location>
        <begin position="109"/>
        <end position="277"/>
    </location>
</feature>
<evidence type="ECO:0000313" key="4">
    <source>
        <dbReference type="EMBL" id="MCC2136540.1"/>
    </source>
</evidence>
<keyword evidence="5" id="KW-1185">Reference proteome</keyword>
<gene>
    <name evidence="4" type="ORF">LKD31_05870</name>
</gene>
<dbReference type="Proteomes" id="UP001199424">
    <property type="component" value="Unassembled WGS sequence"/>
</dbReference>
<comment type="similarity">
    <text evidence="1">Belongs to the LytR/CpsA/Psr (LCP) family.</text>
</comment>
<dbReference type="InterPro" id="IPR050922">
    <property type="entry name" value="LytR/CpsA/Psr_CW_biosynth"/>
</dbReference>
<keyword evidence="2" id="KW-0472">Membrane</keyword>
<dbReference type="PANTHER" id="PTHR33392">
    <property type="entry name" value="POLYISOPRENYL-TEICHOIC ACID--PEPTIDOGLYCAN TEICHOIC ACID TRANSFERASE TAGU"/>
    <property type="match status" value="1"/>
</dbReference>
<feature type="transmembrane region" description="Helical" evidence="2">
    <location>
        <begin position="34"/>
        <end position="56"/>
    </location>
</feature>
<dbReference type="PANTHER" id="PTHR33392:SF6">
    <property type="entry name" value="POLYISOPRENYL-TEICHOIC ACID--PEPTIDOGLYCAN TEICHOIC ACID TRANSFERASE TAGU"/>
    <property type="match status" value="1"/>
</dbReference>
<accession>A0AAE3AKL7</accession>
<dbReference type="Pfam" id="PF03816">
    <property type="entry name" value="LytR_cpsA_psr"/>
    <property type="match status" value="1"/>
</dbReference>
<keyword evidence="2" id="KW-1133">Transmembrane helix</keyword>
<dbReference type="EMBL" id="JAJEQC010000004">
    <property type="protein sequence ID" value="MCC2136540.1"/>
    <property type="molecule type" value="Genomic_DNA"/>
</dbReference>
<proteinExistence type="inferred from homology"/>
<dbReference type="RefSeq" id="WP_308449006.1">
    <property type="nucleotide sequence ID" value="NZ_JAJEQC010000004.1"/>
</dbReference>
<evidence type="ECO:0000259" key="3">
    <source>
        <dbReference type="Pfam" id="PF03816"/>
    </source>
</evidence>
<dbReference type="InterPro" id="IPR004474">
    <property type="entry name" value="LytR_CpsA_psr"/>
</dbReference>
<evidence type="ECO:0000313" key="5">
    <source>
        <dbReference type="Proteomes" id="UP001199424"/>
    </source>
</evidence>